<accession>A0A1T4PIN2</accession>
<evidence type="ECO:0000256" key="2">
    <source>
        <dbReference type="ARBA" id="ARBA00022670"/>
    </source>
</evidence>
<dbReference type="PROSITE" id="PS50106">
    <property type="entry name" value="PDZ"/>
    <property type="match status" value="1"/>
</dbReference>
<dbReference type="STRING" id="225004.SAMN02745152_01607"/>
<feature type="domain" description="PDZ" evidence="7">
    <location>
        <begin position="92"/>
        <end position="167"/>
    </location>
</feature>
<dbReference type="GO" id="GO:0007165">
    <property type="term" value="P:signal transduction"/>
    <property type="evidence" value="ECO:0007669"/>
    <property type="project" value="TreeGrafter"/>
</dbReference>
<dbReference type="InterPro" id="IPR029045">
    <property type="entry name" value="ClpP/crotonase-like_dom_sf"/>
</dbReference>
<reference evidence="8 9" key="1">
    <citation type="submission" date="2017-02" db="EMBL/GenBank/DDBJ databases">
        <authorList>
            <person name="Peterson S.W."/>
        </authorList>
    </citation>
    <scope>NUCLEOTIDE SEQUENCE [LARGE SCALE GENOMIC DNA]</scope>
    <source>
        <strain evidence="8 9">ATCC BAA-909</strain>
    </source>
</reference>
<organism evidence="8 9">
    <name type="scientific">Treponema berlinense</name>
    <dbReference type="NCBI Taxonomy" id="225004"/>
    <lineage>
        <taxon>Bacteria</taxon>
        <taxon>Pseudomonadati</taxon>
        <taxon>Spirochaetota</taxon>
        <taxon>Spirochaetia</taxon>
        <taxon>Spirochaetales</taxon>
        <taxon>Treponemataceae</taxon>
        <taxon>Treponema</taxon>
    </lineage>
</organism>
<keyword evidence="9" id="KW-1185">Reference proteome</keyword>
<comment type="similarity">
    <text evidence="1 5">Belongs to the peptidase S41A family.</text>
</comment>
<keyword evidence="6" id="KW-0732">Signal</keyword>
<dbReference type="Pfam" id="PF22694">
    <property type="entry name" value="CtpB_N-like"/>
    <property type="match status" value="1"/>
</dbReference>
<dbReference type="Proteomes" id="UP000190395">
    <property type="component" value="Unassembled WGS sequence"/>
</dbReference>
<evidence type="ECO:0000256" key="3">
    <source>
        <dbReference type="ARBA" id="ARBA00022801"/>
    </source>
</evidence>
<dbReference type="InterPro" id="IPR005151">
    <property type="entry name" value="Tail-specific_protease"/>
</dbReference>
<dbReference type="AlphaFoldDB" id="A0A1T4PIN2"/>
<name>A0A1T4PIN2_9SPIR</name>
<dbReference type="CDD" id="cd07560">
    <property type="entry name" value="Peptidase_S41_CPP"/>
    <property type="match status" value="1"/>
</dbReference>
<dbReference type="RefSeq" id="WP_078931341.1">
    <property type="nucleotide sequence ID" value="NZ_CAMEQG010000001.1"/>
</dbReference>
<dbReference type="Gene3D" id="2.30.42.10">
    <property type="match status" value="1"/>
</dbReference>
<dbReference type="CDD" id="cd06782">
    <property type="entry name" value="cpPDZ_CPP-like"/>
    <property type="match status" value="1"/>
</dbReference>
<dbReference type="PANTHER" id="PTHR32060:SF30">
    <property type="entry name" value="CARBOXY-TERMINAL PROCESSING PROTEASE CTPA"/>
    <property type="match status" value="1"/>
</dbReference>
<dbReference type="Pfam" id="PF03572">
    <property type="entry name" value="Peptidase_S41"/>
    <property type="match status" value="1"/>
</dbReference>
<dbReference type="GO" id="GO:0004175">
    <property type="term" value="F:endopeptidase activity"/>
    <property type="evidence" value="ECO:0007669"/>
    <property type="project" value="TreeGrafter"/>
</dbReference>
<dbReference type="InterPro" id="IPR036034">
    <property type="entry name" value="PDZ_sf"/>
</dbReference>
<dbReference type="SUPFAM" id="SSF50156">
    <property type="entry name" value="PDZ domain-like"/>
    <property type="match status" value="1"/>
</dbReference>
<dbReference type="Gene3D" id="3.90.226.10">
    <property type="entry name" value="2-enoyl-CoA Hydratase, Chain A, domain 1"/>
    <property type="match status" value="1"/>
</dbReference>
<dbReference type="OrthoDB" id="9812068at2"/>
<evidence type="ECO:0000256" key="1">
    <source>
        <dbReference type="ARBA" id="ARBA00009179"/>
    </source>
</evidence>
<dbReference type="SMART" id="SM00228">
    <property type="entry name" value="PDZ"/>
    <property type="match status" value="1"/>
</dbReference>
<evidence type="ECO:0000259" key="7">
    <source>
        <dbReference type="PROSITE" id="PS50106"/>
    </source>
</evidence>
<evidence type="ECO:0000313" key="9">
    <source>
        <dbReference type="Proteomes" id="UP000190395"/>
    </source>
</evidence>
<dbReference type="Gene3D" id="3.30.750.44">
    <property type="match status" value="1"/>
</dbReference>
<evidence type="ECO:0000256" key="5">
    <source>
        <dbReference type="RuleBase" id="RU004404"/>
    </source>
</evidence>
<dbReference type="GO" id="GO:0030288">
    <property type="term" value="C:outer membrane-bounded periplasmic space"/>
    <property type="evidence" value="ECO:0007669"/>
    <property type="project" value="TreeGrafter"/>
</dbReference>
<evidence type="ECO:0000313" key="8">
    <source>
        <dbReference type="EMBL" id="SJZ91332.1"/>
    </source>
</evidence>
<gene>
    <name evidence="8" type="ORF">SAMN02745152_01607</name>
</gene>
<protein>
    <submittedName>
        <fullName evidence="8">Carboxyl-terminal processing protease</fullName>
    </submittedName>
</protein>
<dbReference type="Pfam" id="PF17820">
    <property type="entry name" value="PDZ_6"/>
    <property type="match status" value="1"/>
</dbReference>
<dbReference type="InterPro" id="IPR055210">
    <property type="entry name" value="CtpA/B_N"/>
</dbReference>
<proteinExistence type="inferred from homology"/>
<feature type="signal peptide" evidence="6">
    <location>
        <begin position="1"/>
        <end position="26"/>
    </location>
</feature>
<dbReference type="InterPro" id="IPR041489">
    <property type="entry name" value="PDZ_6"/>
</dbReference>
<dbReference type="GO" id="GO:0006508">
    <property type="term" value="P:proteolysis"/>
    <property type="evidence" value="ECO:0007669"/>
    <property type="project" value="UniProtKB-KW"/>
</dbReference>
<dbReference type="SMART" id="SM00245">
    <property type="entry name" value="TSPc"/>
    <property type="match status" value="1"/>
</dbReference>
<dbReference type="InterPro" id="IPR001478">
    <property type="entry name" value="PDZ"/>
</dbReference>
<dbReference type="SUPFAM" id="SSF52096">
    <property type="entry name" value="ClpP/crotonase"/>
    <property type="match status" value="1"/>
</dbReference>
<dbReference type="GO" id="GO:0008236">
    <property type="term" value="F:serine-type peptidase activity"/>
    <property type="evidence" value="ECO:0007669"/>
    <property type="project" value="UniProtKB-KW"/>
</dbReference>
<keyword evidence="3 5" id="KW-0378">Hydrolase</keyword>
<evidence type="ECO:0000256" key="4">
    <source>
        <dbReference type="ARBA" id="ARBA00022825"/>
    </source>
</evidence>
<dbReference type="GeneID" id="303367839"/>
<dbReference type="EMBL" id="FUXC01000009">
    <property type="protein sequence ID" value="SJZ91332.1"/>
    <property type="molecule type" value="Genomic_DNA"/>
</dbReference>
<keyword evidence="2 5" id="KW-0645">Protease</keyword>
<feature type="chain" id="PRO_5012368770" evidence="6">
    <location>
        <begin position="27"/>
        <end position="502"/>
    </location>
</feature>
<dbReference type="InterPro" id="IPR004447">
    <property type="entry name" value="Peptidase_S41A"/>
</dbReference>
<sequence>MKKIKHGIKVVFLYFYAIIFASQCFAESSSNSTSKINKRSQQYMEMMNGVFDFVQRNYVDEVDPETLYTGALKGMLSALNDPYTVYLDNSTFRSLNDTTKGKFGGVGLSISKAFISTPEKPAYVEVASPVEDTPGFKAGIQAGDLIISANGTDTSKITMDEVLDILRGPVGEKVDLVIRRGQNIEFPVTLKREMIEVPTVKFGTIKEVEKAGTVGYVRIIEFTPQTAERVQQALDSFKKEKISALIIDLRNNPGGLITSVVDVADKFIDKGPIVSTKSRLAFENSVFTASPRKTTFKKDIPIIVLINKGSASASEILSGALKDNHLAYLVGQRTYGKGSVQQVLPLSSTDGIKITMARYYTPSDTNIDKIGIPPDREVLFPDFTEDGEKQYTELMKSDEIEKVVEQNKNMTEKQIADFAEKLHEKYTAIDLPTLRKLVRNEVTRTKGTMLYDLDWDVQLVAALDILSGTKAEFEELVKNTKTLKELQEEAALKDESLSAEKK</sequence>
<dbReference type="PANTHER" id="PTHR32060">
    <property type="entry name" value="TAIL-SPECIFIC PROTEASE"/>
    <property type="match status" value="1"/>
</dbReference>
<keyword evidence="4 5" id="KW-0720">Serine protease</keyword>
<evidence type="ECO:0000256" key="6">
    <source>
        <dbReference type="SAM" id="SignalP"/>
    </source>
</evidence>
<dbReference type="NCBIfam" id="TIGR00225">
    <property type="entry name" value="prc"/>
    <property type="match status" value="1"/>
</dbReference>